<dbReference type="Proteomes" id="UP001174909">
    <property type="component" value="Unassembled WGS sequence"/>
</dbReference>
<dbReference type="HAMAP" id="MF_01904">
    <property type="entry name" value="PEPcase_type2"/>
    <property type="match status" value="1"/>
</dbReference>
<dbReference type="SUPFAM" id="SSF51621">
    <property type="entry name" value="Phosphoenolpyruvate/pyruvate domain"/>
    <property type="match status" value="1"/>
</dbReference>
<keyword evidence="6" id="KW-1185">Reference proteome</keyword>
<dbReference type="InterPro" id="IPR015813">
    <property type="entry name" value="Pyrv/PenolPyrv_kinase-like_dom"/>
</dbReference>
<accession>A0AA35RGV8</accession>
<dbReference type="EMBL" id="CASHTH010001038">
    <property type="protein sequence ID" value="CAI8010488.1"/>
    <property type="molecule type" value="Genomic_DNA"/>
</dbReference>
<feature type="compositionally biased region" description="Polar residues" evidence="4">
    <location>
        <begin position="8"/>
        <end position="18"/>
    </location>
</feature>
<gene>
    <name evidence="5" type="ORF">GBAR_LOCUS6921</name>
</gene>
<dbReference type="GO" id="GO:0008964">
    <property type="term" value="F:phosphoenolpyruvate carboxylase activity"/>
    <property type="evidence" value="ECO:0007669"/>
    <property type="project" value="InterPro"/>
</dbReference>
<dbReference type="NCBIfam" id="TIGR02751">
    <property type="entry name" value="PEPCase_arch"/>
    <property type="match status" value="1"/>
</dbReference>
<keyword evidence="1" id="KW-0460">Magnesium</keyword>
<dbReference type="GO" id="GO:0006099">
    <property type="term" value="P:tricarboxylic acid cycle"/>
    <property type="evidence" value="ECO:0007669"/>
    <property type="project" value="InterPro"/>
</dbReference>
<feature type="region of interest" description="Disordered" evidence="4">
    <location>
        <begin position="1"/>
        <end position="20"/>
    </location>
</feature>
<sequence length="493" mass="55355">MFFVPKVMSTQHPDNATPSPFADEAGVIRGDGEVQEAADIFALGCNEQMWDSEGKEADNQVVRKLLTGYPDFFTSQRRLGRDVILTLRVPNPFIERDMRKSMVEALQSIPSAWDMAHNFYGDGDDDTAPIQEVILPFTTSAEELALVEAYYRHVIVGQEAHTLLGDRLVKDWVGEFYPKQVRVIPLIEDLEHLFYCDKIVEEYLHGRDLPAQRVFLARSDPALNYGIVGAELILKVGLSRLYDLEQRLGIPLYPIIGAGSVPFRGHLTPVNIDRALKEYPSGHTFTVQSAFKYDYDKDTVRQGIAQLRAHERGEPVPIDQERARAIIDKTTAEYQSQVRRLIGVITAASRHVPKRRERKLHVGLFGYGRSLDSVGDEVTLPRAIGFAASMYSIGVPPELLGLTALDQDDLAFVREVYPSLDDDLRAALRFTNERHVKELLGDDYLALVGKFADEIDRVHEGLTSAIRAGMDTHTHVDISHYVGEAGQLRRFLG</sequence>
<dbReference type="InterPro" id="IPR007566">
    <property type="entry name" value="PEP_COase_arc-type"/>
</dbReference>
<proteinExistence type="inferred from homology"/>
<evidence type="ECO:0000313" key="6">
    <source>
        <dbReference type="Proteomes" id="UP001174909"/>
    </source>
</evidence>
<comment type="caution">
    <text evidence="5">The sequence shown here is derived from an EMBL/GenBank/DDBJ whole genome shotgun (WGS) entry which is preliminary data.</text>
</comment>
<protein>
    <submittedName>
        <fullName evidence="5">Phosphoenolpyruvate carboxylase</fullName>
    </submittedName>
</protein>
<evidence type="ECO:0000256" key="3">
    <source>
        <dbReference type="ARBA" id="ARBA00023300"/>
    </source>
</evidence>
<dbReference type="AlphaFoldDB" id="A0AA35RGV8"/>
<organism evidence="5 6">
    <name type="scientific">Geodia barretti</name>
    <name type="common">Barrett's horny sponge</name>
    <dbReference type="NCBI Taxonomy" id="519541"/>
    <lineage>
        <taxon>Eukaryota</taxon>
        <taxon>Metazoa</taxon>
        <taxon>Porifera</taxon>
        <taxon>Demospongiae</taxon>
        <taxon>Heteroscleromorpha</taxon>
        <taxon>Tetractinellida</taxon>
        <taxon>Astrophorina</taxon>
        <taxon>Geodiidae</taxon>
        <taxon>Geodia</taxon>
    </lineage>
</organism>
<evidence type="ECO:0000256" key="2">
    <source>
        <dbReference type="ARBA" id="ARBA00023239"/>
    </source>
</evidence>
<dbReference type="GO" id="GO:0015977">
    <property type="term" value="P:carbon fixation"/>
    <property type="evidence" value="ECO:0007669"/>
    <property type="project" value="UniProtKB-KW"/>
</dbReference>
<keyword evidence="2" id="KW-0456">Lyase</keyword>
<keyword evidence="3" id="KW-0120">Carbon dioxide fixation</keyword>
<name>A0AA35RGV8_GEOBA</name>
<evidence type="ECO:0000256" key="1">
    <source>
        <dbReference type="ARBA" id="ARBA00022842"/>
    </source>
</evidence>
<evidence type="ECO:0000313" key="5">
    <source>
        <dbReference type="EMBL" id="CAI8010488.1"/>
    </source>
</evidence>
<dbReference type="Pfam" id="PF14010">
    <property type="entry name" value="PEPcase_2"/>
    <property type="match status" value="1"/>
</dbReference>
<evidence type="ECO:0000256" key="4">
    <source>
        <dbReference type="SAM" id="MobiDB-lite"/>
    </source>
</evidence>
<dbReference type="PIRSF" id="PIRSF006677">
    <property type="entry name" value="UCP006677"/>
    <property type="match status" value="1"/>
</dbReference>
<reference evidence="5" key="1">
    <citation type="submission" date="2023-03" db="EMBL/GenBank/DDBJ databases">
        <authorList>
            <person name="Steffen K."/>
            <person name="Cardenas P."/>
        </authorList>
    </citation>
    <scope>NUCLEOTIDE SEQUENCE</scope>
</reference>